<dbReference type="EMBL" id="UGTW01000001">
    <property type="protein sequence ID" value="SUC17385.1"/>
    <property type="molecule type" value="Genomic_DNA"/>
</dbReference>
<dbReference type="Proteomes" id="UP000254331">
    <property type="component" value="Unassembled WGS sequence"/>
</dbReference>
<sequence>MKNFGIFLLVVGVLALLIAFNMDVSVATSYGGRVNNIGLMAQRQNYILIGCFVTFCGLMMVIFGGRKSIKTGQVKCPFCAEFISNEAIRCKHCGSDLSEHKRLQKEKEFNLKNKFNAIYYDQTKLYETKGGKAILNDDELIKLVEKIKSENKSISGKLLLTKQSFNIETIQSFLPKEIKKEFKEKVKKLILN</sequence>
<evidence type="ECO:0000313" key="2">
    <source>
        <dbReference type="Proteomes" id="UP000254331"/>
    </source>
</evidence>
<protein>
    <submittedName>
        <fullName evidence="1">Uncharacterized protein</fullName>
    </submittedName>
</protein>
<dbReference type="RefSeq" id="WP_115370815.1">
    <property type="nucleotide sequence ID" value="NZ_BSSP01000001.1"/>
</dbReference>
<name>A0A379FCS0_PROVU</name>
<organism evidence="1 2">
    <name type="scientific">Proteus vulgaris</name>
    <dbReference type="NCBI Taxonomy" id="585"/>
    <lineage>
        <taxon>Bacteria</taxon>
        <taxon>Pseudomonadati</taxon>
        <taxon>Pseudomonadota</taxon>
        <taxon>Gammaproteobacteria</taxon>
        <taxon>Enterobacterales</taxon>
        <taxon>Morganellaceae</taxon>
        <taxon>Proteus</taxon>
    </lineage>
</organism>
<gene>
    <name evidence="1" type="ORF">NCTC10376_03328</name>
</gene>
<accession>A0A379FCS0</accession>
<evidence type="ECO:0000313" key="1">
    <source>
        <dbReference type="EMBL" id="SUC17385.1"/>
    </source>
</evidence>
<proteinExistence type="predicted"/>
<reference evidence="1 2" key="1">
    <citation type="submission" date="2018-06" db="EMBL/GenBank/DDBJ databases">
        <authorList>
            <consortium name="Pathogen Informatics"/>
            <person name="Doyle S."/>
        </authorList>
    </citation>
    <scope>NUCLEOTIDE SEQUENCE [LARGE SCALE GENOMIC DNA]</scope>
    <source>
        <strain evidence="1 2">NCTC10376</strain>
    </source>
</reference>
<dbReference type="AlphaFoldDB" id="A0A379FCS0"/>